<feature type="region of interest" description="Disordered" evidence="1">
    <location>
        <begin position="75"/>
        <end position="143"/>
    </location>
</feature>
<dbReference type="EMBL" id="BOPO01000003">
    <property type="protein sequence ID" value="GIL25088.1"/>
    <property type="molecule type" value="Genomic_DNA"/>
</dbReference>
<accession>A0A8J4EIN9</accession>
<evidence type="ECO:0000256" key="1">
    <source>
        <dbReference type="SAM" id="MobiDB-lite"/>
    </source>
</evidence>
<reference evidence="3" key="1">
    <citation type="journal article" date="2021" name="Int. J. Syst. Evol. Microbiol.">
        <title>Actinocatenispora comari sp. nov., an endophytic actinomycete isolated from aerial parts of Comarum salesowianum.</title>
        <authorList>
            <person name="Oyunbileg N."/>
            <person name="Iizaka Y."/>
            <person name="Hamada M."/>
            <person name="Davaapurev B.O."/>
            <person name="Fukumoto A."/>
            <person name="Tsetseg B."/>
            <person name="Kato F."/>
            <person name="Tamura T."/>
            <person name="Batkhuu J."/>
            <person name="Anzai Y."/>
        </authorList>
    </citation>
    <scope>NUCLEOTIDE SEQUENCE [LARGE SCALE GENOMIC DNA]</scope>
    <source>
        <strain evidence="3">NUM-2625</strain>
    </source>
</reference>
<keyword evidence="3" id="KW-1185">Reference proteome</keyword>
<gene>
    <name evidence="2" type="ORF">NUM_03430</name>
</gene>
<sequence>MRQRESGHGRFGVVQRLRFEKEAGASGIVAEPALAECAAGIEVANHLGLLRDDRCERHRSDNHVTVYDPERALARATATPGGAVLRGPGGTTSRRSGQDAAIGAGGGKQQSPSSAQLGMKAGSAAVSAPAGQVRDAVTGPRPGDTAELIAERRWIRAGATSGAQSRFSRVSRWLAQLVVFFPCGKTRG</sequence>
<dbReference type="Proteomes" id="UP000614996">
    <property type="component" value="Unassembled WGS sequence"/>
</dbReference>
<name>A0A8J4EIN9_9ACTN</name>
<comment type="caution">
    <text evidence="2">The sequence shown here is derived from an EMBL/GenBank/DDBJ whole genome shotgun (WGS) entry which is preliminary data.</text>
</comment>
<evidence type="ECO:0000313" key="2">
    <source>
        <dbReference type="EMBL" id="GIL25088.1"/>
    </source>
</evidence>
<organism evidence="2 3">
    <name type="scientific">Actinocatenispora comari</name>
    <dbReference type="NCBI Taxonomy" id="2807577"/>
    <lineage>
        <taxon>Bacteria</taxon>
        <taxon>Bacillati</taxon>
        <taxon>Actinomycetota</taxon>
        <taxon>Actinomycetes</taxon>
        <taxon>Micromonosporales</taxon>
        <taxon>Micromonosporaceae</taxon>
        <taxon>Actinocatenispora</taxon>
    </lineage>
</organism>
<proteinExistence type="predicted"/>
<evidence type="ECO:0000313" key="3">
    <source>
        <dbReference type="Proteomes" id="UP000614996"/>
    </source>
</evidence>
<dbReference type="AlphaFoldDB" id="A0A8J4EIN9"/>
<protein>
    <submittedName>
        <fullName evidence="2">Uncharacterized protein</fullName>
    </submittedName>
</protein>